<name>A0A1M6D183_9FLAO</name>
<evidence type="ECO:0000256" key="2">
    <source>
        <dbReference type="SAM" id="Phobius"/>
    </source>
</evidence>
<dbReference type="EMBL" id="FQYX01000004">
    <property type="protein sequence ID" value="SHI67042.1"/>
    <property type="molecule type" value="Genomic_DNA"/>
</dbReference>
<dbReference type="OrthoDB" id="1493222at2"/>
<dbReference type="AlphaFoldDB" id="A0A1M6D183"/>
<proteinExistence type="predicted"/>
<reference evidence="3 4" key="1">
    <citation type="submission" date="2016-11" db="EMBL/GenBank/DDBJ databases">
        <authorList>
            <person name="Jaros S."/>
            <person name="Januszkiewicz K."/>
            <person name="Wedrychowicz H."/>
        </authorList>
    </citation>
    <scope>NUCLEOTIDE SEQUENCE [LARGE SCALE GENOMIC DNA]</scope>
    <source>
        <strain evidence="3 4">CGMCC 1.8863</strain>
    </source>
</reference>
<sequence length="190" mass="20848">MNLENLNGWSWIILIIVGIICAIIGYIMGKGKFAAPDQSAELTSLRSKNDKLEADLLTCNQKLTEMNAAPIPSNAITPPPMTKAATANNSIPFSATAAKAALGKSIKENDLKVVEGIGPKIQLLFHSSDITTWQALSESSVSKCQEVLLSGGDRYKIHDPSSWPLQAKMAYEGKWKELQRWQDEHKRGKL</sequence>
<accession>A0A1M6D183</accession>
<keyword evidence="2" id="KW-0812">Transmembrane</keyword>
<dbReference type="RefSeq" id="WP_072763357.1">
    <property type="nucleotide sequence ID" value="NZ_FQYX01000004.1"/>
</dbReference>
<dbReference type="STRING" id="558155.SAMN04487911_104129"/>
<feature type="coiled-coil region" evidence="1">
    <location>
        <begin position="42"/>
        <end position="69"/>
    </location>
</feature>
<keyword evidence="2" id="KW-1133">Transmembrane helix</keyword>
<keyword evidence="4" id="KW-1185">Reference proteome</keyword>
<evidence type="ECO:0000313" key="3">
    <source>
        <dbReference type="EMBL" id="SHI67042.1"/>
    </source>
</evidence>
<protein>
    <submittedName>
        <fullName evidence="3">Uncharacterized protein</fullName>
    </submittedName>
</protein>
<feature type="transmembrane region" description="Helical" evidence="2">
    <location>
        <begin position="6"/>
        <end position="28"/>
    </location>
</feature>
<keyword evidence="1" id="KW-0175">Coiled coil</keyword>
<gene>
    <name evidence="3" type="ORF">SAMN04487911_104129</name>
</gene>
<evidence type="ECO:0000256" key="1">
    <source>
        <dbReference type="SAM" id="Coils"/>
    </source>
</evidence>
<organism evidence="3 4">
    <name type="scientific">Arenibacter nanhaiticus</name>
    <dbReference type="NCBI Taxonomy" id="558155"/>
    <lineage>
        <taxon>Bacteria</taxon>
        <taxon>Pseudomonadati</taxon>
        <taxon>Bacteroidota</taxon>
        <taxon>Flavobacteriia</taxon>
        <taxon>Flavobacteriales</taxon>
        <taxon>Flavobacteriaceae</taxon>
        <taxon>Arenibacter</taxon>
    </lineage>
</organism>
<evidence type="ECO:0000313" key="4">
    <source>
        <dbReference type="Proteomes" id="UP000184231"/>
    </source>
</evidence>
<keyword evidence="2" id="KW-0472">Membrane</keyword>
<dbReference type="Proteomes" id="UP000184231">
    <property type="component" value="Unassembled WGS sequence"/>
</dbReference>